<evidence type="ECO:0000313" key="2">
    <source>
        <dbReference type="EMBL" id="PNF40933.1"/>
    </source>
</evidence>
<evidence type="ECO:0000313" key="3">
    <source>
        <dbReference type="Proteomes" id="UP000235965"/>
    </source>
</evidence>
<protein>
    <recommendedName>
        <fullName evidence="1">Reverse transcriptase Ty1/copia-type domain-containing protein</fullName>
    </recommendedName>
</protein>
<dbReference type="STRING" id="105785.A0A2J7RJC4"/>
<comment type="caution">
    <text evidence="2">The sequence shown here is derived from an EMBL/GenBank/DDBJ whole genome shotgun (WGS) entry which is preliminary data.</text>
</comment>
<dbReference type="InterPro" id="IPR013103">
    <property type="entry name" value="RVT_2"/>
</dbReference>
<reference evidence="2 3" key="1">
    <citation type="submission" date="2017-12" db="EMBL/GenBank/DDBJ databases">
        <title>Hemimetabolous genomes reveal molecular basis of termite eusociality.</title>
        <authorList>
            <person name="Harrison M.C."/>
            <person name="Jongepier E."/>
            <person name="Robertson H.M."/>
            <person name="Arning N."/>
            <person name="Bitard-Feildel T."/>
            <person name="Chao H."/>
            <person name="Childers C.P."/>
            <person name="Dinh H."/>
            <person name="Doddapaneni H."/>
            <person name="Dugan S."/>
            <person name="Gowin J."/>
            <person name="Greiner C."/>
            <person name="Han Y."/>
            <person name="Hu H."/>
            <person name="Hughes D.S.T."/>
            <person name="Huylmans A.-K."/>
            <person name="Kemena C."/>
            <person name="Kremer L.P.M."/>
            <person name="Lee S.L."/>
            <person name="Lopez-Ezquerra A."/>
            <person name="Mallet L."/>
            <person name="Monroy-Kuhn J.M."/>
            <person name="Moser A."/>
            <person name="Murali S.C."/>
            <person name="Muzny D.M."/>
            <person name="Otani S."/>
            <person name="Piulachs M.-D."/>
            <person name="Poelchau M."/>
            <person name="Qu J."/>
            <person name="Schaub F."/>
            <person name="Wada-Katsumata A."/>
            <person name="Worley K.C."/>
            <person name="Xie Q."/>
            <person name="Ylla G."/>
            <person name="Poulsen M."/>
            <person name="Gibbs R.A."/>
            <person name="Schal C."/>
            <person name="Richards S."/>
            <person name="Belles X."/>
            <person name="Korb J."/>
            <person name="Bornberg-Bauer E."/>
        </authorList>
    </citation>
    <scope>NUCLEOTIDE SEQUENCE [LARGE SCALE GENOMIC DNA]</scope>
    <source>
        <tissue evidence="2">Whole body</tissue>
    </source>
</reference>
<dbReference type="Pfam" id="PF07727">
    <property type="entry name" value="RVT_2"/>
    <property type="match status" value="1"/>
</dbReference>
<dbReference type="GO" id="GO:0071897">
    <property type="term" value="P:DNA biosynthetic process"/>
    <property type="evidence" value="ECO:0007669"/>
    <property type="project" value="UniProtKB-ARBA"/>
</dbReference>
<keyword evidence="3" id="KW-1185">Reference proteome</keyword>
<organism evidence="2 3">
    <name type="scientific">Cryptotermes secundus</name>
    <dbReference type="NCBI Taxonomy" id="105785"/>
    <lineage>
        <taxon>Eukaryota</taxon>
        <taxon>Metazoa</taxon>
        <taxon>Ecdysozoa</taxon>
        <taxon>Arthropoda</taxon>
        <taxon>Hexapoda</taxon>
        <taxon>Insecta</taxon>
        <taxon>Pterygota</taxon>
        <taxon>Neoptera</taxon>
        <taxon>Polyneoptera</taxon>
        <taxon>Dictyoptera</taxon>
        <taxon>Blattodea</taxon>
        <taxon>Blattoidea</taxon>
        <taxon>Termitoidae</taxon>
        <taxon>Kalotermitidae</taxon>
        <taxon>Cryptotermitinae</taxon>
        <taxon>Cryptotermes</taxon>
    </lineage>
</organism>
<dbReference type="OrthoDB" id="413361at2759"/>
<name>A0A2J7RJC4_9NEOP</name>
<dbReference type="EMBL" id="NEVH01002993">
    <property type="protein sequence ID" value="PNF40933.1"/>
    <property type="molecule type" value="Genomic_DNA"/>
</dbReference>
<dbReference type="InParanoid" id="A0A2J7RJC4"/>
<gene>
    <name evidence="2" type="ORF">B7P43_G14838</name>
</gene>
<proteinExistence type="predicted"/>
<evidence type="ECO:0000259" key="1">
    <source>
        <dbReference type="Pfam" id="PF07727"/>
    </source>
</evidence>
<feature type="domain" description="Reverse transcriptase Ty1/copia-type" evidence="1">
    <location>
        <begin position="60"/>
        <end position="250"/>
    </location>
</feature>
<sequence length="262" mass="30416">MLTNMPDDGRIDDSSEYEVAMSAIAYCEEVPESYEEREVRPDRGKWYQAKQEEISALKENETWELVKLPPGKKAIKSKWVFTVKYNKEGKIEQYEARLVAKGCSQKEGQDYSETYAPVAKLSTLRILLSVSNSKKFYIHQLVVKNAFLNGLLKEEIYLEAPEILNVENGVCKVRKKSYGPKQAPMEWNSRYDSYVKELGFKQCRTDRCLYVGNFDNVCMYLLLYVDDFIIATDSPETLKELKEVLMNEFHNVFCSKPHLNYS</sequence>
<accession>A0A2J7RJC4</accession>
<dbReference type="Proteomes" id="UP000235965">
    <property type="component" value="Unassembled WGS sequence"/>
</dbReference>
<dbReference type="AlphaFoldDB" id="A0A2J7RJC4"/>
<dbReference type="InterPro" id="IPR043502">
    <property type="entry name" value="DNA/RNA_pol_sf"/>
</dbReference>
<dbReference type="SUPFAM" id="SSF56672">
    <property type="entry name" value="DNA/RNA polymerases"/>
    <property type="match status" value="1"/>
</dbReference>